<feature type="transmembrane region" description="Helical" evidence="1">
    <location>
        <begin position="38"/>
        <end position="57"/>
    </location>
</feature>
<accession>A0ABS4TAZ7</accession>
<keyword evidence="1" id="KW-0812">Transmembrane</keyword>
<comment type="caution">
    <text evidence="2">The sequence shown here is derived from an EMBL/GenBank/DDBJ whole genome shotgun (WGS) entry which is preliminary data.</text>
</comment>
<evidence type="ECO:0000313" key="3">
    <source>
        <dbReference type="Proteomes" id="UP001519332"/>
    </source>
</evidence>
<sequence>MQKEAERPVLPWGHTGRKPVFASASGRRRRLVQLTSRLVAVSMVTLVTVVVATTLSAGHDSPPPWPVITIRSK</sequence>
<reference evidence="2 3" key="1">
    <citation type="submission" date="2021-03" db="EMBL/GenBank/DDBJ databases">
        <title>Sequencing the genomes of 1000 actinobacteria strains.</title>
        <authorList>
            <person name="Klenk H.-P."/>
        </authorList>
    </citation>
    <scope>NUCLEOTIDE SEQUENCE [LARGE SCALE GENOMIC DNA]</scope>
    <source>
        <strain evidence="2 3">DSM 46670</strain>
    </source>
</reference>
<proteinExistence type="predicted"/>
<name>A0ABS4TAZ7_9PSEU</name>
<keyword evidence="1" id="KW-1133">Transmembrane helix</keyword>
<evidence type="ECO:0000256" key="1">
    <source>
        <dbReference type="SAM" id="Phobius"/>
    </source>
</evidence>
<evidence type="ECO:0000313" key="2">
    <source>
        <dbReference type="EMBL" id="MBP2321587.1"/>
    </source>
</evidence>
<organism evidence="2 3">
    <name type="scientific">Kibdelosporangium banguiense</name>
    <dbReference type="NCBI Taxonomy" id="1365924"/>
    <lineage>
        <taxon>Bacteria</taxon>
        <taxon>Bacillati</taxon>
        <taxon>Actinomycetota</taxon>
        <taxon>Actinomycetes</taxon>
        <taxon>Pseudonocardiales</taxon>
        <taxon>Pseudonocardiaceae</taxon>
        <taxon>Kibdelosporangium</taxon>
    </lineage>
</organism>
<protein>
    <submittedName>
        <fullName evidence="2">Uncharacterized protein</fullName>
    </submittedName>
</protein>
<dbReference type="Proteomes" id="UP001519332">
    <property type="component" value="Unassembled WGS sequence"/>
</dbReference>
<dbReference type="EMBL" id="JAGINW010000001">
    <property type="protein sequence ID" value="MBP2321587.1"/>
    <property type="molecule type" value="Genomic_DNA"/>
</dbReference>
<keyword evidence="1" id="KW-0472">Membrane</keyword>
<gene>
    <name evidence="2" type="ORF">JOF56_001972</name>
</gene>
<keyword evidence="3" id="KW-1185">Reference proteome</keyword>
<dbReference type="RefSeq" id="WP_209636541.1">
    <property type="nucleotide sequence ID" value="NZ_JAGINW010000001.1"/>
</dbReference>